<name>E1YJK6_9BACT</name>
<evidence type="ECO:0000313" key="1">
    <source>
        <dbReference type="EMBL" id="CBX31460.1"/>
    </source>
</evidence>
<reference evidence="1" key="1">
    <citation type="journal article" date="2011" name="Environ. Microbiol.">
        <title>Genomic insights into the metabolic potential of the polycyclic aromatic hydrocarbon degrading sulfate-reducing Deltaproteobacterium N47.</title>
        <authorList>
            <person name="Bergmann F."/>
            <person name="Selesi D."/>
            <person name="Weinmaier T."/>
            <person name="Tischler P."/>
            <person name="Rattei T."/>
            <person name="Meckenstock R.U."/>
        </authorList>
    </citation>
    <scope>NUCLEOTIDE SEQUENCE</scope>
</reference>
<dbReference type="EMBL" id="FR695877">
    <property type="protein sequence ID" value="CBX31460.1"/>
    <property type="molecule type" value="Genomic_DNA"/>
</dbReference>
<accession>E1YJK6</accession>
<organism evidence="1">
    <name type="scientific">uncultured Desulfobacterium sp</name>
    <dbReference type="NCBI Taxonomy" id="201089"/>
    <lineage>
        <taxon>Bacteria</taxon>
        <taxon>Pseudomonadati</taxon>
        <taxon>Thermodesulfobacteriota</taxon>
        <taxon>Desulfobacteria</taxon>
        <taxon>Desulfobacterales</taxon>
        <taxon>Desulfobacteriaceae</taxon>
        <taxon>Desulfobacterium</taxon>
        <taxon>environmental samples</taxon>
    </lineage>
</organism>
<protein>
    <submittedName>
        <fullName evidence="1">Uncharacterized protein</fullName>
    </submittedName>
</protein>
<sequence length="62" mass="7268">MSILNELTPVEVRRAGWEALREKLGPAGALKFILDYDRGEGNYTELRKKYSRESRLKILFRI</sequence>
<dbReference type="AlphaFoldDB" id="E1YJK6"/>
<proteinExistence type="predicted"/>
<gene>
    <name evidence="1" type="ORF">N47_E49720</name>
</gene>